<evidence type="ECO:0000259" key="11">
    <source>
        <dbReference type="Pfam" id="PF19303"/>
    </source>
</evidence>
<dbReference type="PANTHER" id="PTHR45765:SF1">
    <property type="entry name" value="METHIONINE--TRNA LIGASE, CYTOPLASMIC"/>
    <property type="match status" value="1"/>
</dbReference>
<dbReference type="GO" id="GO:0017101">
    <property type="term" value="C:aminoacyl-tRNA synthetase multienzyme complex"/>
    <property type="evidence" value="ECO:0007669"/>
    <property type="project" value="TreeGrafter"/>
</dbReference>
<dbReference type="Gene3D" id="1.10.730.10">
    <property type="entry name" value="Isoleucyl-tRNA Synthetase, Domain 1"/>
    <property type="match status" value="1"/>
</dbReference>
<dbReference type="PROSITE" id="PS00178">
    <property type="entry name" value="AA_TRNA_LIGASE_I"/>
    <property type="match status" value="1"/>
</dbReference>
<dbReference type="InterPro" id="IPR014758">
    <property type="entry name" value="Met-tRNA_synth"/>
</dbReference>
<sequence>MEPILITSALPYVNAIPHLGNLIGSTLSGDVYARYMKQKGHKVLYLCGTDEYGTTTEIKAKKENMTCQEICDKYHKLHKMVYDWFNIDFDIFGRTTTETQTELTHEIFLELYKNGFIEQKEISQRYCELCEMFLADRYLKGNCYVCGKIANGDQCDNCNNLLDPLLFKECWCITCSSNPIIKQTKHLYIKLGEFEETIREHFITNNKVKMTENAFQITKSFLEFKNGLESRCITRDLKWGTPVPTSPEFPELEEFKDKVFYVWFDAPIGYLSILKHGIENKNKENKTSDQNENWKNWLQGQIIQFMAKDNVSFHTVIFPATLLGSNKYPLLTGLSATEYLDFEGTKFSKSNGTGIFGDEVMQISKELGIDEDYWRYYLMRIRPETKDSSFNWTEFAMLAKGELSNKLGNYINRCVTLSYKFFGSSENNDDEANKDNEIEFEYNPEYDSEITAKIENDIKYYHECFNKFKLRDAQNVIFTVADTANTFLQKNKPWDLCKDNTNLAEGRKIMGYANNIVCILIELMKPFMPKKSESLSKNFIKTNNKVTINKNNYNILFKIFESPKNTIKNVD</sequence>
<dbReference type="InterPro" id="IPR015413">
    <property type="entry name" value="Methionyl/Leucyl_tRNA_Synth"/>
</dbReference>
<feature type="domain" description="Methionyl-tRNA synthetase anticodon-binding" evidence="11">
    <location>
        <begin position="445"/>
        <end position="545"/>
    </location>
</feature>
<comment type="catalytic activity">
    <reaction evidence="9">
        <text>tRNA(Met) + L-methionine + ATP = L-methionyl-tRNA(Met) + AMP + diphosphate</text>
        <dbReference type="Rhea" id="RHEA:13481"/>
        <dbReference type="Rhea" id="RHEA-COMP:9667"/>
        <dbReference type="Rhea" id="RHEA-COMP:9698"/>
        <dbReference type="ChEBI" id="CHEBI:30616"/>
        <dbReference type="ChEBI" id="CHEBI:33019"/>
        <dbReference type="ChEBI" id="CHEBI:57844"/>
        <dbReference type="ChEBI" id="CHEBI:78442"/>
        <dbReference type="ChEBI" id="CHEBI:78530"/>
        <dbReference type="ChEBI" id="CHEBI:456215"/>
        <dbReference type="EC" id="6.1.1.10"/>
    </reaction>
</comment>
<dbReference type="InterPro" id="IPR029038">
    <property type="entry name" value="MetRS_Zn"/>
</dbReference>
<proteinExistence type="predicted"/>
<dbReference type="InterPro" id="IPR001412">
    <property type="entry name" value="aa-tRNA-synth_I_CS"/>
</dbReference>
<dbReference type="SUPFAM" id="SSF47323">
    <property type="entry name" value="Anticodon-binding domain of a subclass of class I aminoacyl-tRNA synthetases"/>
    <property type="match status" value="1"/>
</dbReference>
<protein>
    <recommendedName>
        <fullName evidence="2">methionine--tRNA ligase</fullName>
        <ecNumber evidence="2">6.1.1.10</ecNumber>
    </recommendedName>
    <alternativeName>
        <fullName evidence="8">Methionyl-tRNA synthetase</fullName>
    </alternativeName>
</protein>
<keyword evidence="4" id="KW-0547">Nucleotide-binding</keyword>
<dbReference type="InterPro" id="IPR009080">
    <property type="entry name" value="tRNAsynth_Ia_anticodon-bd"/>
</dbReference>
<dbReference type="SUPFAM" id="SSF52374">
    <property type="entry name" value="Nucleotidylyl transferase"/>
    <property type="match status" value="1"/>
</dbReference>
<evidence type="ECO:0000313" key="12">
    <source>
        <dbReference type="EMBL" id="AYV75888.1"/>
    </source>
</evidence>
<dbReference type="EC" id="6.1.1.10" evidence="2"/>
<accession>A0A3G4ZM28</accession>
<evidence type="ECO:0000256" key="9">
    <source>
        <dbReference type="ARBA" id="ARBA00047364"/>
    </source>
</evidence>
<keyword evidence="3" id="KW-0436">Ligase</keyword>
<keyword evidence="5" id="KW-0067">ATP-binding</keyword>
<dbReference type="InterPro" id="IPR041872">
    <property type="entry name" value="Anticodon_Met"/>
</dbReference>
<dbReference type="CDD" id="cd00814">
    <property type="entry name" value="MetRS_core"/>
    <property type="match status" value="1"/>
</dbReference>
<evidence type="ECO:0000256" key="6">
    <source>
        <dbReference type="ARBA" id="ARBA00022917"/>
    </source>
</evidence>
<evidence type="ECO:0000256" key="2">
    <source>
        <dbReference type="ARBA" id="ARBA00012838"/>
    </source>
</evidence>
<evidence type="ECO:0000256" key="1">
    <source>
        <dbReference type="ARBA" id="ARBA00004496"/>
    </source>
</evidence>
<dbReference type="GO" id="GO:0005524">
    <property type="term" value="F:ATP binding"/>
    <property type="evidence" value="ECO:0007669"/>
    <property type="project" value="UniProtKB-KW"/>
</dbReference>
<dbReference type="Gene3D" id="2.20.28.20">
    <property type="entry name" value="Methionyl-tRNA synthetase, Zn-domain"/>
    <property type="match status" value="1"/>
</dbReference>
<dbReference type="GO" id="GO:0004825">
    <property type="term" value="F:methionine-tRNA ligase activity"/>
    <property type="evidence" value="ECO:0007669"/>
    <property type="project" value="UniProtKB-EC"/>
</dbReference>
<organism evidence="12">
    <name type="scientific">Terrestrivirus sp</name>
    <dbReference type="NCBI Taxonomy" id="2487775"/>
    <lineage>
        <taxon>Viruses</taxon>
        <taxon>Varidnaviria</taxon>
        <taxon>Bamfordvirae</taxon>
        <taxon>Nucleocytoviricota</taxon>
        <taxon>Megaviricetes</taxon>
        <taxon>Imitervirales</taxon>
        <taxon>Mimiviridae</taxon>
        <taxon>Klosneuvirinae</taxon>
    </lineage>
</organism>
<dbReference type="EMBL" id="MK071981">
    <property type="protein sequence ID" value="AYV75888.1"/>
    <property type="molecule type" value="Genomic_DNA"/>
</dbReference>
<evidence type="ECO:0000256" key="5">
    <source>
        <dbReference type="ARBA" id="ARBA00022840"/>
    </source>
</evidence>
<keyword evidence="6" id="KW-0648">Protein biosynthesis</keyword>
<dbReference type="PRINTS" id="PR01041">
    <property type="entry name" value="TRNASYNTHMET"/>
</dbReference>
<keyword evidence="7 12" id="KW-0030">Aminoacyl-tRNA synthetase</keyword>
<dbReference type="NCBIfam" id="TIGR00398">
    <property type="entry name" value="metG"/>
    <property type="match status" value="1"/>
</dbReference>
<evidence type="ECO:0000256" key="8">
    <source>
        <dbReference type="ARBA" id="ARBA00030904"/>
    </source>
</evidence>
<evidence type="ECO:0000259" key="10">
    <source>
        <dbReference type="Pfam" id="PF09334"/>
    </source>
</evidence>
<gene>
    <name evidence="12" type="ORF">Terrestrivirus3_157</name>
</gene>
<feature type="domain" description="Methionyl/Leucyl tRNA synthetase" evidence="10">
    <location>
        <begin position="4"/>
        <end position="414"/>
    </location>
</feature>
<evidence type="ECO:0000256" key="7">
    <source>
        <dbReference type="ARBA" id="ARBA00023146"/>
    </source>
</evidence>
<dbReference type="InterPro" id="IPR023458">
    <property type="entry name" value="Met-tRNA_ligase_1"/>
</dbReference>
<dbReference type="Gene3D" id="3.40.50.620">
    <property type="entry name" value="HUPs"/>
    <property type="match status" value="1"/>
</dbReference>
<dbReference type="PANTHER" id="PTHR45765">
    <property type="entry name" value="METHIONINE--TRNA LIGASE"/>
    <property type="match status" value="1"/>
</dbReference>
<dbReference type="InterPro" id="IPR033911">
    <property type="entry name" value="MetRS_core"/>
</dbReference>
<dbReference type="Pfam" id="PF19303">
    <property type="entry name" value="Anticodon_3"/>
    <property type="match status" value="1"/>
</dbReference>
<name>A0A3G4ZM28_9VIRU</name>
<reference evidence="12" key="1">
    <citation type="submission" date="2018-10" db="EMBL/GenBank/DDBJ databases">
        <title>Hidden diversity of soil giant viruses.</title>
        <authorList>
            <person name="Schulz F."/>
            <person name="Alteio L."/>
            <person name="Goudeau D."/>
            <person name="Ryan E.M."/>
            <person name="Malmstrom R.R."/>
            <person name="Blanchard J."/>
            <person name="Woyke T."/>
        </authorList>
    </citation>
    <scope>NUCLEOTIDE SEQUENCE</scope>
    <source>
        <strain evidence="12">TEV1</strain>
    </source>
</reference>
<evidence type="ECO:0000256" key="4">
    <source>
        <dbReference type="ARBA" id="ARBA00022741"/>
    </source>
</evidence>
<dbReference type="Pfam" id="PF09334">
    <property type="entry name" value="tRNA-synt_1g"/>
    <property type="match status" value="1"/>
</dbReference>
<evidence type="ECO:0000256" key="3">
    <source>
        <dbReference type="ARBA" id="ARBA00022598"/>
    </source>
</evidence>
<comment type="subcellular location">
    <subcellularLocation>
        <location evidence="1">Cytoplasm</location>
    </subcellularLocation>
</comment>
<dbReference type="InterPro" id="IPR014729">
    <property type="entry name" value="Rossmann-like_a/b/a_fold"/>
</dbReference>